<organism evidence="8 9">
    <name type="scientific">Nocardioides perillae</name>
    <dbReference type="NCBI Taxonomy" id="1119534"/>
    <lineage>
        <taxon>Bacteria</taxon>
        <taxon>Bacillati</taxon>
        <taxon>Actinomycetota</taxon>
        <taxon>Actinomycetes</taxon>
        <taxon>Propionibacteriales</taxon>
        <taxon>Nocardioidaceae</taxon>
        <taxon>Nocardioides</taxon>
    </lineage>
</organism>
<keyword evidence="4" id="KW-0067">ATP-binding</keyword>
<keyword evidence="3 8" id="KW-0347">Helicase</keyword>
<proteinExistence type="predicted"/>
<comment type="caution">
    <text evidence="8">The sequence shown here is derived from an EMBL/GenBank/DDBJ whole genome shotgun (WGS) entry which is preliminary data.</text>
</comment>
<dbReference type="GO" id="GO:0004386">
    <property type="term" value="F:helicase activity"/>
    <property type="evidence" value="ECO:0007669"/>
    <property type="project" value="UniProtKB-KW"/>
</dbReference>
<evidence type="ECO:0000313" key="9">
    <source>
        <dbReference type="Proteomes" id="UP000544110"/>
    </source>
</evidence>
<sequence>MSTPGPATGATLADLAPPAGQADADTLYDVFSGWATERGLSPYAHQDEAVIELLSGHNVVLATPTGSGKSLVATAAQFAALAQDRVSFYTAPIKALVSEKFFALCEVFGADNVGMLTGDAAVNADAPVICCTAEVLANIALREGARADVGLVVMDEFHYYGDPQRGWAWQVPLLELPQAQFLLMSATLGDVTAIAEDLTRRNGRETVVVDDAERPVPLSFSYAMTPLQETLEELVTTGQAPVYVVHFTQAAAVEHATSLLGTPVAGREDRDAIAERVAGFRFAAGFGKTLGKLLRHGIGVHHAGMLPRYRRLVEQLAQAGLLRVVCGTDTLGVGINVPIRTVLFTGLAKFDGTRQRVLRAREFQQIAGRAGRAGYDTAGYVVVQAPEHVIENEKALAKAGDDPKKRRKVQRKKPPEGAVVWSEETYDKLVAGAPERLQSRMRVDNSVLLNVVAREEDAFAVLRRLLTDNHEDRRQQLRLARRALRLARSLVASGVLTRLEEPDAHGRRYVLTVDLPADFALNQPLAHFALEALDVLDPDAPTYTLDVVSVVEAVLEAPRQVLMAQQFHARGEAVAEMKADGVEYDERMALLEEITWPQPLAELLEAVYETYRGAHPWLPEDALGPKSVVREMYEQGMGFTEFVSRYQLARSEGLVLRYLTDAYRTLRQTVPERHRTEELEELVEWLGETVRQTDSSLLDEWEALTDPDAVRRAAEAAAQRSEPLPPSSPRPISLQERAFRVMVRNAVWHRVEMAARDDVDGLVKGERAAADRTDPPRTVVMTRSRWDEALEDYYAEHDRIGTGGDARGPALFQVEPGTGPRPGTDDADREPGEAPAVRLWRVRQVLDDPAGHHDWVLECEVDLDASDELGEAVVLATALRRL</sequence>
<dbReference type="Pfam" id="PF00270">
    <property type="entry name" value="DEAD"/>
    <property type="match status" value="1"/>
</dbReference>
<evidence type="ECO:0000313" key="8">
    <source>
        <dbReference type="EMBL" id="NYG56003.1"/>
    </source>
</evidence>
<feature type="region of interest" description="Disordered" evidence="5">
    <location>
        <begin position="812"/>
        <end position="831"/>
    </location>
</feature>
<evidence type="ECO:0000256" key="2">
    <source>
        <dbReference type="ARBA" id="ARBA00022801"/>
    </source>
</evidence>
<dbReference type="PROSITE" id="PS51194">
    <property type="entry name" value="HELICASE_CTER"/>
    <property type="match status" value="1"/>
</dbReference>
<dbReference type="InterPro" id="IPR050699">
    <property type="entry name" value="RNA-DNA_Helicase"/>
</dbReference>
<dbReference type="SUPFAM" id="SSF52540">
    <property type="entry name" value="P-loop containing nucleoside triphosphate hydrolases"/>
    <property type="match status" value="1"/>
</dbReference>
<keyword evidence="1" id="KW-0547">Nucleotide-binding</keyword>
<dbReference type="InterPro" id="IPR011545">
    <property type="entry name" value="DEAD/DEAH_box_helicase_dom"/>
</dbReference>
<dbReference type="Proteomes" id="UP000544110">
    <property type="component" value="Unassembled WGS sequence"/>
</dbReference>
<feature type="domain" description="Helicase C-terminal" evidence="7">
    <location>
        <begin position="226"/>
        <end position="441"/>
    </location>
</feature>
<dbReference type="SMART" id="SM00487">
    <property type="entry name" value="DEXDc"/>
    <property type="match status" value="1"/>
</dbReference>
<dbReference type="SMART" id="SM00490">
    <property type="entry name" value="HELICc"/>
    <property type="match status" value="1"/>
</dbReference>
<evidence type="ECO:0000259" key="6">
    <source>
        <dbReference type="PROSITE" id="PS51192"/>
    </source>
</evidence>
<reference evidence="8 9" key="1">
    <citation type="submission" date="2020-07" db="EMBL/GenBank/DDBJ databases">
        <title>Sequencing the genomes of 1000 actinobacteria strains.</title>
        <authorList>
            <person name="Klenk H.-P."/>
        </authorList>
    </citation>
    <scope>NUCLEOTIDE SEQUENCE [LARGE SCALE GENOMIC DNA]</scope>
    <source>
        <strain evidence="8 9">DSM 24552</strain>
    </source>
</reference>
<evidence type="ECO:0000256" key="4">
    <source>
        <dbReference type="ARBA" id="ARBA00022840"/>
    </source>
</evidence>
<dbReference type="Gene3D" id="3.40.50.300">
    <property type="entry name" value="P-loop containing nucleotide triphosphate hydrolases"/>
    <property type="match status" value="2"/>
</dbReference>
<dbReference type="PANTHER" id="PTHR12131:SF1">
    <property type="entry name" value="ATP-DEPENDENT RNA HELICASE SUPV3L1, MITOCHONDRIAL-RELATED"/>
    <property type="match status" value="1"/>
</dbReference>
<dbReference type="GO" id="GO:0016787">
    <property type="term" value="F:hydrolase activity"/>
    <property type="evidence" value="ECO:0007669"/>
    <property type="project" value="UniProtKB-KW"/>
</dbReference>
<keyword evidence="2" id="KW-0378">Hydrolase</keyword>
<dbReference type="PANTHER" id="PTHR12131">
    <property type="entry name" value="ATP-DEPENDENT RNA AND DNA HELICASE"/>
    <property type="match status" value="1"/>
</dbReference>
<dbReference type="GO" id="GO:0003676">
    <property type="term" value="F:nucleic acid binding"/>
    <property type="evidence" value="ECO:0007669"/>
    <property type="project" value="InterPro"/>
</dbReference>
<evidence type="ECO:0000256" key="5">
    <source>
        <dbReference type="SAM" id="MobiDB-lite"/>
    </source>
</evidence>
<evidence type="ECO:0000259" key="7">
    <source>
        <dbReference type="PROSITE" id="PS51194"/>
    </source>
</evidence>
<name>A0A7Y9RWU7_9ACTN</name>
<dbReference type="InterPro" id="IPR014001">
    <property type="entry name" value="Helicase_ATP-bd"/>
</dbReference>
<protein>
    <submittedName>
        <fullName evidence="8">Superfamily II RNA helicase</fullName>
    </submittedName>
</protein>
<dbReference type="InterPro" id="IPR021904">
    <property type="entry name" value="DUF3516"/>
</dbReference>
<feature type="domain" description="Helicase ATP-binding" evidence="6">
    <location>
        <begin position="50"/>
        <end position="206"/>
    </location>
</feature>
<dbReference type="Pfam" id="PF00271">
    <property type="entry name" value="Helicase_C"/>
    <property type="match status" value="1"/>
</dbReference>
<gene>
    <name evidence="8" type="ORF">BJ989_002307</name>
</gene>
<dbReference type="InterPro" id="IPR001650">
    <property type="entry name" value="Helicase_C-like"/>
</dbReference>
<dbReference type="InterPro" id="IPR027417">
    <property type="entry name" value="P-loop_NTPase"/>
</dbReference>
<dbReference type="EMBL" id="JACCAC010000001">
    <property type="protein sequence ID" value="NYG56003.1"/>
    <property type="molecule type" value="Genomic_DNA"/>
</dbReference>
<accession>A0A7Y9RWU7</accession>
<dbReference type="PROSITE" id="PS51192">
    <property type="entry name" value="HELICASE_ATP_BIND_1"/>
    <property type="match status" value="1"/>
</dbReference>
<dbReference type="RefSeq" id="WP_179518350.1">
    <property type="nucleotide sequence ID" value="NZ_JACCAC010000001.1"/>
</dbReference>
<dbReference type="Pfam" id="PF12029">
    <property type="entry name" value="DUF3516"/>
    <property type="match status" value="1"/>
</dbReference>
<keyword evidence="9" id="KW-1185">Reference proteome</keyword>
<evidence type="ECO:0000256" key="3">
    <source>
        <dbReference type="ARBA" id="ARBA00022806"/>
    </source>
</evidence>
<evidence type="ECO:0000256" key="1">
    <source>
        <dbReference type="ARBA" id="ARBA00022741"/>
    </source>
</evidence>
<dbReference type="GO" id="GO:0005524">
    <property type="term" value="F:ATP binding"/>
    <property type="evidence" value="ECO:0007669"/>
    <property type="project" value="UniProtKB-KW"/>
</dbReference>
<dbReference type="AlphaFoldDB" id="A0A7Y9RWU7"/>